<dbReference type="EMBL" id="LUTY01002720">
    <property type="protein sequence ID" value="OAD19636.1"/>
    <property type="molecule type" value="Genomic_DNA"/>
</dbReference>
<name>A0A176RV87_9GAMM</name>
<accession>A0A176RV87</accession>
<feature type="non-terminal residue" evidence="1">
    <location>
        <position position="128"/>
    </location>
</feature>
<gene>
    <name evidence="1" type="ORF">THIOM_004713</name>
</gene>
<sequence>MNEPQKIIILGTRVFAEEVADLLSECEGYELGLFCENWERARCDQTLLERPIVWVDDLARYAKTHKALCAIYTTKRSLFTEQVENMGFQFASLQHPTCRVSPTCKIGAGTILSVGSIVASHTSLGRHV</sequence>
<evidence type="ECO:0000313" key="1">
    <source>
        <dbReference type="EMBL" id="OAD19636.1"/>
    </source>
</evidence>
<evidence type="ECO:0000313" key="2">
    <source>
        <dbReference type="Proteomes" id="UP000076962"/>
    </source>
</evidence>
<dbReference type="AlphaFoldDB" id="A0A176RV87"/>
<keyword evidence="1" id="KW-0808">Transferase</keyword>
<keyword evidence="1" id="KW-0012">Acyltransferase</keyword>
<proteinExistence type="predicted"/>
<reference evidence="1 2" key="1">
    <citation type="submission" date="2016-05" db="EMBL/GenBank/DDBJ databases">
        <title>Single-cell genome of chain-forming Candidatus Thiomargarita nelsonii and comparison to other large sulfur-oxidizing bacteria.</title>
        <authorList>
            <person name="Winkel M."/>
            <person name="Salman V."/>
            <person name="Woyke T."/>
            <person name="Schulz-Vogt H."/>
            <person name="Richter M."/>
            <person name="Flood B."/>
            <person name="Bailey J."/>
            <person name="Amann R."/>
            <person name="Mussmann M."/>
        </authorList>
    </citation>
    <scope>NUCLEOTIDE SEQUENCE [LARGE SCALE GENOMIC DNA]</scope>
    <source>
        <strain evidence="1 2">THI036</strain>
    </source>
</reference>
<dbReference type="SUPFAM" id="SSF51161">
    <property type="entry name" value="Trimeric LpxA-like enzymes"/>
    <property type="match status" value="1"/>
</dbReference>
<protein>
    <submittedName>
        <fullName evidence="1">Sugar O-acyltransferase, sialic acid O-acetyltransferase NeuD family</fullName>
    </submittedName>
</protein>
<organism evidence="1 2">
    <name type="scientific">Candidatus Thiomargarita nelsonii</name>
    <dbReference type="NCBI Taxonomy" id="1003181"/>
    <lineage>
        <taxon>Bacteria</taxon>
        <taxon>Pseudomonadati</taxon>
        <taxon>Pseudomonadota</taxon>
        <taxon>Gammaproteobacteria</taxon>
        <taxon>Thiotrichales</taxon>
        <taxon>Thiotrichaceae</taxon>
        <taxon>Thiomargarita</taxon>
    </lineage>
</organism>
<comment type="caution">
    <text evidence="1">The sequence shown here is derived from an EMBL/GenBank/DDBJ whole genome shotgun (WGS) entry which is preliminary data.</text>
</comment>
<dbReference type="GO" id="GO:0016746">
    <property type="term" value="F:acyltransferase activity"/>
    <property type="evidence" value="ECO:0007669"/>
    <property type="project" value="UniProtKB-KW"/>
</dbReference>
<dbReference type="Proteomes" id="UP000076962">
    <property type="component" value="Unassembled WGS sequence"/>
</dbReference>
<dbReference type="InterPro" id="IPR011004">
    <property type="entry name" value="Trimer_LpxA-like_sf"/>
</dbReference>
<keyword evidence="2" id="KW-1185">Reference proteome</keyword>